<evidence type="ECO:0000313" key="4">
    <source>
        <dbReference type="Proteomes" id="UP001152797"/>
    </source>
</evidence>
<keyword evidence="1" id="KW-0732">Signal</keyword>
<reference evidence="3" key="2">
    <citation type="submission" date="2024-04" db="EMBL/GenBank/DDBJ databases">
        <authorList>
            <person name="Chen Y."/>
            <person name="Shah S."/>
            <person name="Dougan E. K."/>
            <person name="Thang M."/>
            <person name="Chan C."/>
        </authorList>
    </citation>
    <scope>NUCLEOTIDE SEQUENCE [LARGE SCALE GENOMIC DNA]</scope>
</reference>
<feature type="signal peptide" evidence="1">
    <location>
        <begin position="1"/>
        <end position="27"/>
    </location>
</feature>
<keyword evidence="4" id="KW-1185">Reference proteome</keyword>
<protein>
    <submittedName>
        <fullName evidence="2">Uncharacterized protein</fullName>
    </submittedName>
</protein>
<comment type="caution">
    <text evidence="2">The sequence shown here is derived from an EMBL/GenBank/DDBJ whole genome shotgun (WGS) entry which is preliminary data.</text>
</comment>
<dbReference type="EMBL" id="CAMXCT030000199">
    <property type="protein sequence ID" value="CAL4762678.1"/>
    <property type="molecule type" value="Genomic_DNA"/>
</dbReference>
<evidence type="ECO:0000256" key="1">
    <source>
        <dbReference type="SAM" id="SignalP"/>
    </source>
</evidence>
<dbReference type="EMBL" id="CAMXCT020000199">
    <property type="protein sequence ID" value="CAL1128741.1"/>
    <property type="molecule type" value="Genomic_DNA"/>
</dbReference>
<name>A0A9P1FGN7_9DINO</name>
<evidence type="ECO:0000313" key="2">
    <source>
        <dbReference type="EMBL" id="CAI3975366.1"/>
    </source>
</evidence>
<gene>
    <name evidence="2" type="ORF">C1SCF055_LOCUS3698</name>
</gene>
<dbReference type="AlphaFoldDB" id="A0A9P1FGN7"/>
<reference evidence="2" key="1">
    <citation type="submission" date="2022-10" db="EMBL/GenBank/DDBJ databases">
        <authorList>
            <person name="Chen Y."/>
            <person name="Dougan E. K."/>
            <person name="Chan C."/>
            <person name="Rhodes N."/>
            <person name="Thang M."/>
        </authorList>
    </citation>
    <scope>NUCLEOTIDE SEQUENCE</scope>
</reference>
<feature type="chain" id="PRO_5043272019" evidence="1">
    <location>
        <begin position="28"/>
        <end position="176"/>
    </location>
</feature>
<dbReference type="EMBL" id="CAMXCT010000199">
    <property type="protein sequence ID" value="CAI3975366.1"/>
    <property type="molecule type" value="Genomic_DNA"/>
</dbReference>
<proteinExistence type="predicted"/>
<organism evidence="2">
    <name type="scientific">Cladocopium goreaui</name>
    <dbReference type="NCBI Taxonomy" id="2562237"/>
    <lineage>
        <taxon>Eukaryota</taxon>
        <taxon>Sar</taxon>
        <taxon>Alveolata</taxon>
        <taxon>Dinophyceae</taxon>
        <taxon>Suessiales</taxon>
        <taxon>Symbiodiniaceae</taxon>
        <taxon>Cladocopium</taxon>
    </lineage>
</organism>
<sequence>MAWHTRLLWGSALIAVQVHLLATEAVACDDGDSLVLLQGKARTQSKSTFATGVIDEEEGTLAITAMERARHHLGKVREMNVHGATGVGILEEQHAHYLVADMKEPQVPQILRNWKKELVRLSHKPWVLALKEQVLQIGMSTAQQALKAKAEVQRLLDKSLRIFANLCELSSSSPVL</sequence>
<accession>A0A9P1FGN7</accession>
<evidence type="ECO:0000313" key="3">
    <source>
        <dbReference type="EMBL" id="CAL1128741.1"/>
    </source>
</evidence>
<dbReference type="Proteomes" id="UP001152797">
    <property type="component" value="Unassembled WGS sequence"/>
</dbReference>